<dbReference type="CDD" id="cd17574">
    <property type="entry name" value="REC_OmpR"/>
    <property type="match status" value="1"/>
</dbReference>
<evidence type="ECO:0000259" key="9">
    <source>
        <dbReference type="PROSITE" id="PS51755"/>
    </source>
</evidence>
<dbReference type="InterPro" id="IPR039420">
    <property type="entry name" value="WalR-like"/>
</dbReference>
<dbReference type="GO" id="GO:0032993">
    <property type="term" value="C:protein-DNA complex"/>
    <property type="evidence" value="ECO:0007669"/>
    <property type="project" value="TreeGrafter"/>
</dbReference>
<comment type="caution">
    <text evidence="10">The sequence shown here is derived from an EMBL/GenBank/DDBJ whole genome shotgun (WGS) entry which is preliminary data.</text>
</comment>
<dbReference type="Pfam" id="PF00072">
    <property type="entry name" value="Response_reg"/>
    <property type="match status" value="1"/>
</dbReference>
<accession>A0A168K2Y0</accession>
<dbReference type="GO" id="GO:0000976">
    <property type="term" value="F:transcription cis-regulatory region binding"/>
    <property type="evidence" value="ECO:0007669"/>
    <property type="project" value="TreeGrafter"/>
</dbReference>
<dbReference type="GO" id="GO:0005829">
    <property type="term" value="C:cytosol"/>
    <property type="evidence" value="ECO:0007669"/>
    <property type="project" value="TreeGrafter"/>
</dbReference>
<dbReference type="Gene3D" id="1.10.10.10">
    <property type="entry name" value="Winged helix-like DNA-binding domain superfamily/Winged helix DNA-binding domain"/>
    <property type="match status" value="1"/>
</dbReference>
<keyword evidence="4 7" id="KW-0238">DNA-binding</keyword>
<dbReference type="CDD" id="cd00383">
    <property type="entry name" value="trans_reg_C"/>
    <property type="match status" value="1"/>
</dbReference>
<dbReference type="Gene3D" id="6.10.250.690">
    <property type="match status" value="1"/>
</dbReference>
<dbReference type="PANTHER" id="PTHR48111">
    <property type="entry name" value="REGULATOR OF RPOS"/>
    <property type="match status" value="1"/>
</dbReference>
<keyword evidence="11" id="KW-1185">Reference proteome</keyword>
<proteinExistence type="predicted"/>
<evidence type="ECO:0000256" key="3">
    <source>
        <dbReference type="ARBA" id="ARBA00023015"/>
    </source>
</evidence>
<keyword evidence="5" id="KW-0804">Transcription</keyword>
<feature type="domain" description="Response regulatory" evidence="8">
    <location>
        <begin position="3"/>
        <end position="116"/>
    </location>
</feature>
<dbReference type="SUPFAM" id="SSF52172">
    <property type="entry name" value="CheY-like"/>
    <property type="match status" value="1"/>
</dbReference>
<evidence type="ECO:0000313" key="11">
    <source>
        <dbReference type="Proteomes" id="UP000076967"/>
    </source>
</evidence>
<dbReference type="STRING" id="494026.PGLA_16810"/>
<sequence length="230" mass="26180">MPNILIVEDDMALNNGIVLTLKQDNFVFMQALTVKQAKEQLDTNQVDLIILDINLPDGNGCDLCQDIRKTSAVPIIFLTANDMELDVVTGLGLGGDDYITKPFSLMILRARVSTILRRAVKSLADKVVIDDFVFDFENMKFYKNKNEIVLSKTEQRLLKVLIMNKGIVLSRANLVDKIWTEDSEYVDENALSVTISRLRNKLEEYPSKPQYIQMVYGLGYTWAVEQDKHN</sequence>
<evidence type="ECO:0000256" key="2">
    <source>
        <dbReference type="ARBA" id="ARBA00023012"/>
    </source>
</evidence>
<evidence type="ECO:0000256" key="5">
    <source>
        <dbReference type="ARBA" id="ARBA00023163"/>
    </source>
</evidence>
<name>A0A168K2Y0_9BACL</name>
<feature type="modified residue" description="4-aspartylphosphate" evidence="6">
    <location>
        <position position="52"/>
    </location>
</feature>
<dbReference type="InterPro" id="IPR011006">
    <property type="entry name" value="CheY-like_superfamily"/>
</dbReference>
<gene>
    <name evidence="10" type="ORF">PGLA_16810</name>
</gene>
<keyword evidence="3" id="KW-0805">Transcription regulation</keyword>
<dbReference type="PROSITE" id="PS51755">
    <property type="entry name" value="OMPR_PHOB"/>
    <property type="match status" value="1"/>
</dbReference>
<evidence type="ECO:0000256" key="1">
    <source>
        <dbReference type="ARBA" id="ARBA00022553"/>
    </source>
</evidence>
<dbReference type="InterPro" id="IPR036388">
    <property type="entry name" value="WH-like_DNA-bd_sf"/>
</dbReference>
<keyword evidence="2" id="KW-0902">Two-component regulatory system</keyword>
<reference evidence="10 11" key="1">
    <citation type="submission" date="2016-03" db="EMBL/GenBank/DDBJ databases">
        <title>Draft genome sequence of Paenibacillus glacialis DSM 22343.</title>
        <authorList>
            <person name="Shin S.-K."/>
            <person name="Yi H."/>
        </authorList>
    </citation>
    <scope>NUCLEOTIDE SEQUENCE [LARGE SCALE GENOMIC DNA]</scope>
    <source>
        <strain evidence="10 11">DSM 22343</strain>
    </source>
</reference>
<dbReference type="InterPro" id="IPR001867">
    <property type="entry name" value="OmpR/PhoB-type_DNA-bd"/>
</dbReference>
<feature type="DNA-binding region" description="OmpR/PhoB-type" evidence="7">
    <location>
        <begin position="124"/>
        <end position="224"/>
    </location>
</feature>
<evidence type="ECO:0000259" key="8">
    <source>
        <dbReference type="PROSITE" id="PS50110"/>
    </source>
</evidence>
<dbReference type="Gene3D" id="3.40.50.2300">
    <property type="match status" value="1"/>
</dbReference>
<dbReference type="GO" id="GO:0000156">
    <property type="term" value="F:phosphorelay response regulator activity"/>
    <property type="evidence" value="ECO:0007669"/>
    <property type="project" value="TreeGrafter"/>
</dbReference>
<dbReference type="OrthoDB" id="9790442at2"/>
<dbReference type="GO" id="GO:0006355">
    <property type="term" value="P:regulation of DNA-templated transcription"/>
    <property type="evidence" value="ECO:0007669"/>
    <property type="project" value="InterPro"/>
</dbReference>
<dbReference type="PANTHER" id="PTHR48111:SF73">
    <property type="entry name" value="ALKALINE PHOSPHATASE SYNTHESIS TRANSCRIPTIONAL REGULATORY PROTEIN PHOP"/>
    <property type="match status" value="1"/>
</dbReference>
<feature type="domain" description="OmpR/PhoB-type" evidence="9">
    <location>
        <begin position="124"/>
        <end position="224"/>
    </location>
</feature>
<evidence type="ECO:0000313" key="10">
    <source>
        <dbReference type="EMBL" id="OAB41459.1"/>
    </source>
</evidence>
<organism evidence="10 11">
    <name type="scientific">Paenibacillus glacialis</name>
    <dbReference type="NCBI Taxonomy" id="494026"/>
    <lineage>
        <taxon>Bacteria</taxon>
        <taxon>Bacillati</taxon>
        <taxon>Bacillota</taxon>
        <taxon>Bacilli</taxon>
        <taxon>Bacillales</taxon>
        <taxon>Paenibacillaceae</taxon>
        <taxon>Paenibacillus</taxon>
    </lineage>
</organism>
<evidence type="ECO:0000256" key="6">
    <source>
        <dbReference type="PROSITE-ProRule" id="PRU00169"/>
    </source>
</evidence>
<evidence type="ECO:0000256" key="7">
    <source>
        <dbReference type="PROSITE-ProRule" id="PRU01091"/>
    </source>
</evidence>
<dbReference type="EMBL" id="LVJH01000029">
    <property type="protein sequence ID" value="OAB41459.1"/>
    <property type="molecule type" value="Genomic_DNA"/>
</dbReference>
<dbReference type="SMART" id="SM00448">
    <property type="entry name" value="REC"/>
    <property type="match status" value="1"/>
</dbReference>
<dbReference type="Proteomes" id="UP000076967">
    <property type="component" value="Unassembled WGS sequence"/>
</dbReference>
<keyword evidence="1 6" id="KW-0597">Phosphoprotein</keyword>
<dbReference type="InterPro" id="IPR001789">
    <property type="entry name" value="Sig_transdc_resp-reg_receiver"/>
</dbReference>
<evidence type="ECO:0000256" key="4">
    <source>
        <dbReference type="ARBA" id="ARBA00023125"/>
    </source>
</evidence>
<dbReference type="RefSeq" id="WP_068534904.1">
    <property type="nucleotide sequence ID" value="NZ_LVJH01000029.1"/>
</dbReference>
<dbReference type="SMART" id="SM00862">
    <property type="entry name" value="Trans_reg_C"/>
    <property type="match status" value="1"/>
</dbReference>
<protein>
    <submittedName>
        <fullName evidence="10">DNA-binding response regulator</fullName>
    </submittedName>
</protein>
<dbReference type="AlphaFoldDB" id="A0A168K2Y0"/>
<dbReference type="Pfam" id="PF00486">
    <property type="entry name" value="Trans_reg_C"/>
    <property type="match status" value="1"/>
</dbReference>
<dbReference type="PROSITE" id="PS50110">
    <property type="entry name" value="RESPONSE_REGULATORY"/>
    <property type="match status" value="1"/>
</dbReference>